<dbReference type="RefSeq" id="WP_095657218.1">
    <property type="nucleotide sequence ID" value="NZ_NPOA01000017.1"/>
</dbReference>
<organism evidence="2 3">
    <name type="scientific">Virgibacillus profundi</name>
    <dbReference type="NCBI Taxonomy" id="2024555"/>
    <lineage>
        <taxon>Bacteria</taxon>
        <taxon>Bacillati</taxon>
        <taxon>Bacillota</taxon>
        <taxon>Bacilli</taxon>
        <taxon>Bacillales</taxon>
        <taxon>Bacillaceae</taxon>
        <taxon>Virgibacillus</taxon>
    </lineage>
</organism>
<keyword evidence="3" id="KW-1185">Reference proteome</keyword>
<protein>
    <recommendedName>
        <fullName evidence="4">Plasmid stabilization protein</fullName>
    </recommendedName>
</protein>
<evidence type="ECO:0000256" key="1">
    <source>
        <dbReference type="ARBA" id="ARBA00022649"/>
    </source>
</evidence>
<dbReference type="InterPro" id="IPR007712">
    <property type="entry name" value="RelE/ParE_toxin"/>
</dbReference>
<comment type="caution">
    <text evidence="2">The sequence shown here is derived from an EMBL/GenBank/DDBJ whole genome shotgun (WGS) entry which is preliminary data.</text>
</comment>
<evidence type="ECO:0008006" key="4">
    <source>
        <dbReference type="Google" id="ProtNLM"/>
    </source>
</evidence>
<sequence length="79" mass="9353">MTKYKVLIFPTAKQDLHEIIDYINEQSYFESTKLYDEIVERVASLAEFPFRYPLLKNPVLSGNMNFYCSKAKMEAIFFL</sequence>
<keyword evidence="1" id="KW-1277">Toxin-antitoxin system</keyword>
<evidence type="ECO:0000313" key="2">
    <source>
        <dbReference type="EMBL" id="PAV27866.1"/>
    </source>
</evidence>
<proteinExistence type="predicted"/>
<dbReference type="Proteomes" id="UP000218887">
    <property type="component" value="Unassembled WGS sequence"/>
</dbReference>
<dbReference type="Pfam" id="PF05016">
    <property type="entry name" value="ParE_toxin"/>
    <property type="match status" value="1"/>
</dbReference>
<dbReference type="AlphaFoldDB" id="A0A2A2I970"/>
<gene>
    <name evidence="2" type="ORF">CIL05_19485</name>
</gene>
<dbReference type="OrthoDB" id="362857at2"/>
<accession>A0A2A2I970</accession>
<dbReference type="Gene3D" id="3.30.2310.20">
    <property type="entry name" value="RelE-like"/>
    <property type="match status" value="1"/>
</dbReference>
<name>A0A2A2I970_9BACI</name>
<reference evidence="2 3" key="1">
    <citation type="submission" date="2017-08" db="EMBL/GenBank/DDBJ databases">
        <title>Virgibacillus indicus sp. nov. and Virgibacillus profoundi sp. nov, two moderately halophilic bacteria isolated from marine sediment by using the Microfluidic Streak Plate.</title>
        <authorList>
            <person name="Xu B."/>
            <person name="Hu B."/>
            <person name="Wang J."/>
            <person name="Zhu Y."/>
            <person name="Huang L."/>
            <person name="Du W."/>
            <person name="Huang Y."/>
        </authorList>
    </citation>
    <scope>NUCLEOTIDE SEQUENCE [LARGE SCALE GENOMIC DNA]</scope>
    <source>
        <strain evidence="2 3">IO3-P3-H5</strain>
    </source>
</reference>
<dbReference type="InterPro" id="IPR035093">
    <property type="entry name" value="RelE/ParE_toxin_dom_sf"/>
</dbReference>
<dbReference type="EMBL" id="NPOA01000017">
    <property type="protein sequence ID" value="PAV27866.1"/>
    <property type="molecule type" value="Genomic_DNA"/>
</dbReference>
<evidence type="ECO:0000313" key="3">
    <source>
        <dbReference type="Proteomes" id="UP000218887"/>
    </source>
</evidence>